<protein>
    <submittedName>
        <fullName evidence="8">C-type cytochrome</fullName>
    </submittedName>
</protein>
<dbReference type="Pfam" id="PF00034">
    <property type="entry name" value="Cytochrom_C"/>
    <property type="match status" value="1"/>
</dbReference>
<dbReference type="InterPro" id="IPR002327">
    <property type="entry name" value="Cyt_c_1A/1B"/>
</dbReference>
<evidence type="ECO:0000256" key="1">
    <source>
        <dbReference type="ARBA" id="ARBA00022448"/>
    </source>
</evidence>
<evidence type="ECO:0000259" key="7">
    <source>
        <dbReference type="PROSITE" id="PS51007"/>
    </source>
</evidence>
<evidence type="ECO:0000256" key="3">
    <source>
        <dbReference type="ARBA" id="ARBA00022723"/>
    </source>
</evidence>
<dbReference type="EMBL" id="WTVS01000041">
    <property type="protein sequence ID" value="NMF99285.1"/>
    <property type="molecule type" value="Genomic_DNA"/>
</dbReference>
<reference evidence="8 9" key="1">
    <citation type="submission" date="2019-12" db="EMBL/GenBank/DDBJ databases">
        <title>Comparative genomics gives insights into the taxonomy of the Azoarcus-Aromatoleum group and reveals separate origins of nif in the plant-associated Azoarcus and non-plant-associated Aromatoleum sub-groups.</title>
        <authorList>
            <person name="Lafos M."/>
            <person name="Maluk M."/>
            <person name="Batista M."/>
            <person name="Junghare M."/>
            <person name="Carmona M."/>
            <person name="Faoro H."/>
            <person name="Cruz L.M."/>
            <person name="Battistoni F."/>
            <person name="De Souza E."/>
            <person name="Pedrosa F."/>
            <person name="Chen W.-M."/>
            <person name="Poole P.S."/>
            <person name="Dixon R.A."/>
            <person name="James E.K."/>
        </authorList>
    </citation>
    <scope>NUCLEOTIDE SEQUENCE [LARGE SCALE GENOMIC DNA]</scope>
    <source>
        <strain evidence="8 9">T</strain>
    </source>
</reference>
<keyword evidence="3 6" id="KW-0479">Metal-binding</keyword>
<organism evidence="8 9">
    <name type="scientific">Aromatoleum toluolicum</name>
    <dbReference type="NCBI Taxonomy" id="90060"/>
    <lineage>
        <taxon>Bacteria</taxon>
        <taxon>Pseudomonadati</taxon>
        <taxon>Pseudomonadota</taxon>
        <taxon>Betaproteobacteria</taxon>
        <taxon>Rhodocyclales</taxon>
        <taxon>Rhodocyclaceae</taxon>
        <taxon>Aromatoleum</taxon>
    </lineage>
</organism>
<keyword evidence="4" id="KW-0249">Electron transport</keyword>
<sequence>MANGIRFIAAALCGWMLAGGNVPARAEGNVQRGAALFEQCAACHSVERSRHMTGPSLAGVFGRKAGAAEGFLRYSDPLKRSGLLWNEQSLDRWLKDPQALVPGNGMAFRGVADHRARADLVAYLKAVSEGKEAPVSRGGMGMMAQGAKANLKQAAQDNLVTAIRYCGDTYRAITASGKTVAFWEFNLRFKTDSSAEGPDRGKPVLLPAGMMGDRAIVVFAGPEEMATFIKRQCD</sequence>
<evidence type="ECO:0000256" key="5">
    <source>
        <dbReference type="ARBA" id="ARBA00023004"/>
    </source>
</evidence>
<dbReference type="Proteomes" id="UP000634522">
    <property type="component" value="Unassembled WGS sequence"/>
</dbReference>
<keyword evidence="9" id="KW-1185">Reference proteome</keyword>
<comment type="caution">
    <text evidence="8">The sequence shown here is derived from an EMBL/GenBank/DDBJ whole genome shotgun (WGS) entry which is preliminary data.</text>
</comment>
<dbReference type="RefSeq" id="WP_169141889.1">
    <property type="nucleotide sequence ID" value="NZ_WTVS01000041.1"/>
</dbReference>
<dbReference type="InterPro" id="IPR036909">
    <property type="entry name" value="Cyt_c-like_dom_sf"/>
</dbReference>
<evidence type="ECO:0000256" key="4">
    <source>
        <dbReference type="ARBA" id="ARBA00022982"/>
    </source>
</evidence>
<name>A0ABX1NJ25_9RHOO</name>
<dbReference type="PRINTS" id="PR00604">
    <property type="entry name" value="CYTCHRMECIAB"/>
</dbReference>
<gene>
    <name evidence="8" type="ORF">GPA27_18050</name>
</gene>
<evidence type="ECO:0000313" key="8">
    <source>
        <dbReference type="EMBL" id="NMF99285.1"/>
    </source>
</evidence>
<dbReference type="Gene3D" id="1.10.760.10">
    <property type="entry name" value="Cytochrome c-like domain"/>
    <property type="match status" value="1"/>
</dbReference>
<dbReference type="PROSITE" id="PS51007">
    <property type="entry name" value="CYTC"/>
    <property type="match status" value="1"/>
</dbReference>
<evidence type="ECO:0000256" key="6">
    <source>
        <dbReference type="PROSITE-ProRule" id="PRU00433"/>
    </source>
</evidence>
<dbReference type="PANTHER" id="PTHR11961">
    <property type="entry name" value="CYTOCHROME C"/>
    <property type="match status" value="1"/>
</dbReference>
<keyword evidence="1" id="KW-0813">Transport</keyword>
<keyword evidence="2 6" id="KW-0349">Heme</keyword>
<evidence type="ECO:0000256" key="2">
    <source>
        <dbReference type="ARBA" id="ARBA00022617"/>
    </source>
</evidence>
<accession>A0ABX1NJ25</accession>
<dbReference type="InterPro" id="IPR009056">
    <property type="entry name" value="Cyt_c-like_dom"/>
</dbReference>
<keyword evidence="5 6" id="KW-0408">Iron</keyword>
<proteinExistence type="predicted"/>
<dbReference type="SUPFAM" id="SSF46626">
    <property type="entry name" value="Cytochrome c"/>
    <property type="match status" value="1"/>
</dbReference>
<evidence type="ECO:0000313" key="9">
    <source>
        <dbReference type="Proteomes" id="UP000634522"/>
    </source>
</evidence>
<feature type="domain" description="Cytochrome c" evidence="7">
    <location>
        <begin position="28"/>
        <end position="128"/>
    </location>
</feature>